<feature type="domain" description="Aminoglycoside phosphotransferase" evidence="1">
    <location>
        <begin position="44"/>
        <end position="289"/>
    </location>
</feature>
<dbReference type="InterPro" id="IPR041726">
    <property type="entry name" value="ACAD10_11_N"/>
</dbReference>
<dbReference type="EMBL" id="JAUZQE010000022">
    <property type="protein sequence ID" value="MDR4126315.1"/>
    <property type="molecule type" value="Genomic_DNA"/>
</dbReference>
<dbReference type="InterPro" id="IPR046252">
    <property type="entry name" value="DUF6285"/>
</dbReference>
<dbReference type="Gene3D" id="3.90.1200.10">
    <property type="match status" value="1"/>
</dbReference>
<dbReference type="PANTHER" id="PTHR21310:SF57">
    <property type="entry name" value="BLR2944 PROTEIN"/>
    <property type="match status" value="1"/>
</dbReference>
<dbReference type="Gene3D" id="3.30.200.20">
    <property type="entry name" value="Phosphorylase Kinase, domain 1"/>
    <property type="match status" value="1"/>
</dbReference>
<dbReference type="RefSeq" id="WP_347287176.1">
    <property type="nucleotide sequence ID" value="NZ_JAUZQE010000022.1"/>
</dbReference>
<evidence type="ECO:0000259" key="1">
    <source>
        <dbReference type="Pfam" id="PF01636"/>
    </source>
</evidence>
<feature type="domain" description="DUF6285" evidence="2">
    <location>
        <begin position="400"/>
        <end position="498"/>
    </location>
</feature>
<organism evidence="3 4">
    <name type="scientific">Yanghanlia caeni</name>
    <dbReference type="NCBI Taxonomy" id="3064283"/>
    <lineage>
        <taxon>Bacteria</taxon>
        <taxon>Pseudomonadati</taxon>
        <taxon>Pseudomonadota</taxon>
        <taxon>Betaproteobacteria</taxon>
        <taxon>Burkholderiales</taxon>
        <taxon>Alcaligenaceae</taxon>
        <taxon>Yanghanlia</taxon>
    </lineage>
</organism>
<dbReference type="InterPro" id="IPR011009">
    <property type="entry name" value="Kinase-like_dom_sf"/>
</dbReference>
<dbReference type="PANTHER" id="PTHR21310">
    <property type="entry name" value="AMINOGLYCOSIDE PHOSPHOTRANSFERASE-RELATED-RELATED"/>
    <property type="match status" value="1"/>
</dbReference>
<dbReference type="InterPro" id="IPR002575">
    <property type="entry name" value="Aminoglycoside_PTrfase"/>
</dbReference>
<name>A0ABU1D7E9_9BURK</name>
<proteinExistence type="predicted"/>
<accession>A0ABU1D7E9</accession>
<dbReference type="Pfam" id="PF19802">
    <property type="entry name" value="DUF6285"/>
    <property type="match status" value="1"/>
</dbReference>
<comment type="caution">
    <text evidence="3">The sequence shown here is derived from an EMBL/GenBank/DDBJ whole genome shotgun (WGS) entry which is preliminary data.</text>
</comment>
<reference evidence="3 4" key="1">
    <citation type="submission" date="2023-08" db="EMBL/GenBank/DDBJ databases">
        <title>Alcaligenaceae gen. nov., a novel taxon isolated from the sludge of Yixing Pesticide Factory.</title>
        <authorList>
            <person name="Ruan L."/>
        </authorList>
    </citation>
    <scope>NUCLEOTIDE SEQUENCE [LARGE SCALE GENOMIC DNA]</scope>
    <source>
        <strain evidence="3 4">LG-2</strain>
    </source>
</reference>
<keyword evidence="4" id="KW-1185">Reference proteome</keyword>
<dbReference type="Pfam" id="PF01636">
    <property type="entry name" value="APH"/>
    <property type="match status" value="1"/>
</dbReference>
<dbReference type="CDD" id="cd05154">
    <property type="entry name" value="ACAD10_11_N-like"/>
    <property type="match status" value="1"/>
</dbReference>
<dbReference type="Proteomes" id="UP001232156">
    <property type="component" value="Unassembled WGS sequence"/>
</dbReference>
<dbReference type="SUPFAM" id="SSF56112">
    <property type="entry name" value="Protein kinase-like (PK-like)"/>
    <property type="match status" value="1"/>
</dbReference>
<sequence length="503" mass="54466">MTQPEPQVRISAAVAAEDADTATALGRYVALQSGARAVTVTGFSRLTGGAIQDNYALTLECAGGSRSGLQKLVVRSDAPSQVAASLSRAQEFHVLRAAFKAGVTVPEPLWLCEDADVIGAPFCVMTWVPGSASGRELVRGITTPEQGRDLVTQLGDQLARLHKVAPPMESLSFLKEPAGVPALARVQEYRAALDAIPRPHPVLEWALNWLEDHAPDSGLRALCHGDFRTGNYMVHEGRVTAVLDWEFASWGDPLEDLGWLCARSWRFGAPQREVGGIGDKADLYAAWERGTGWKVDDAQVCYWEVMAMVRWAIIALQQGERHLSGEQTSLELALTGRMLPEIEFDILCRIDELEGRLTESEDIATAQNARAAVPPAFAAPDGVNLLETARRTLLDTLLAQLPRALTYDALMTANAMAISARELADAGASAAAAQAAIDAFLADLGPAEHADAHVTESPESRLARLLRTRGVDAAHFDRLRQMLFAQTRARLRISNPKYLAGRP</sequence>
<evidence type="ECO:0000313" key="3">
    <source>
        <dbReference type="EMBL" id="MDR4126315.1"/>
    </source>
</evidence>
<gene>
    <name evidence="3" type="ORF">Q8947_10010</name>
</gene>
<protein>
    <submittedName>
        <fullName evidence="3">Phosphotransferase</fullName>
    </submittedName>
</protein>
<evidence type="ECO:0000313" key="4">
    <source>
        <dbReference type="Proteomes" id="UP001232156"/>
    </source>
</evidence>
<dbReference type="InterPro" id="IPR051678">
    <property type="entry name" value="AGP_Transferase"/>
</dbReference>
<evidence type="ECO:0000259" key="2">
    <source>
        <dbReference type="Pfam" id="PF19802"/>
    </source>
</evidence>